<evidence type="ECO:0008006" key="4">
    <source>
        <dbReference type="Google" id="ProtNLM"/>
    </source>
</evidence>
<dbReference type="EMBL" id="KV440984">
    <property type="protein sequence ID" value="OAD72066.1"/>
    <property type="molecule type" value="Genomic_DNA"/>
</dbReference>
<feature type="compositionally biased region" description="Basic and acidic residues" evidence="1">
    <location>
        <begin position="191"/>
        <end position="210"/>
    </location>
</feature>
<accession>A0A162PQU3</accession>
<dbReference type="VEuPathDB" id="FungiDB:PHYBLDRAFT_147046"/>
<dbReference type="SUPFAM" id="SSF52540">
    <property type="entry name" value="P-loop containing nucleoside triphosphate hydrolases"/>
    <property type="match status" value="1"/>
</dbReference>
<dbReference type="InterPro" id="IPR027417">
    <property type="entry name" value="P-loop_NTPase"/>
</dbReference>
<keyword evidence="3" id="KW-1185">Reference proteome</keyword>
<sequence length="309" mass="35444">MFRNKIFIVGHANVGKLEFVKGAFKSSETEFPESLVEDQLKELNGSHAGLRIPWTIDTKYYTANVDFWLDEIAPDTIEKDIKAYTEQSHGITEAIDAFVYVFRKDKPETFSSLRSWLPFLEKCDPSIRLCVGKTEKNAQKTNSKETIDYEEWCLDNEFEYIDLDETTEDPLDKAGVELAVEVLKTNMWDGSTHKDTVGQKPHKPEYKDDNALDEDDDEEEFYRELQKLNIKHDRHDQSDETNDDLGLPNQDEINMMKNQLFGDLDGEDGLDKAFETLNAMREKGKDLPDAERRKLAAQVALSFAAQLGV</sequence>
<dbReference type="InterPro" id="IPR019341">
    <property type="entry name" value="Alpha/Gamma-adaptin-bd_p34"/>
</dbReference>
<dbReference type="AlphaFoldDB" id="A0A162PQU3"/>
<evidence type="ECO:0000313" key="2">
    <source>
        <dbReference type="EMBL" id="OAD72066.1"/>
    </source>
</evidence>
<reference evidence="3" key="1">
    <citation type="submission" date="2015-06" db="EMBL/GenBank/DDBJ databases">
        <title>Expansion of signal transduction pathways in fungi by whole-genome duplication.</title>
        <authorList>
            <consortium name="DOE Joint Genome Institute"/>
            <person name="Corrochano L.M."/>
            <person name="Kuo A."/>
            <person name="Marcet-Houben M."/>
            <person name="Polaino S."/>
            <person name="Salamov A."/>
            <person name="Villalobos J.M."/>
            <person name="Alvarez M.I."/>
            <person name="Avalos J."/>
            <person name="Benito E.P."/>
            <person name="Benoit I."/>
            <person name="Burger G."/>
            <person name="Camino L.P."/>
            <person name="Canovas D."/>
            <person name="Cerda-Olmedo E."/>
            <person name="Cheng J.-F."/>
            <person name="Dominguez A."/>
            <person name="Elias M."/>
            <person name="Eslava A.P."/>
            <person name="Glaser F."/>
            <person name="Grimwood J."/>
            <person name="Gutierrez G."/>
            <person name="Heitman J."/>
            <person name="Henrissat B."/>
            <person name="Iturriaga E.A."/>
            <person name="Lang B.F."/>
            <person name="Lavin J.L."/>
            <person name="Lee S."/>
            <person name="Li W."/>
            <person name="Lindquist E."/>
            <person name="Lopez-Garcia S."/>
            <person name="Luque E.M."/>
            <person name="Marcos A.T."/>
            <person name="Martin J."/>
            <person name="McCluskey K."/>
            <person name="Medina H.R."/>
            <person name="Miralles-Duran A."/>
            <person name="Miyazaki A."/>
            <person name="Munoz-Torres E."/>
            <person name="Oguiza J.A."/>
            <person name="Ohm R."/>
            <person name="Olmedo M."/>
            <person name="Orejas M."/>
            <person name="Ortiz-Castellanos L."/>
            <person name="Pisabarro A.G."/>
            <person name="Rodriguez-Romero J."/>
            <person name="Ruiz-Herrera J."/>
            <person name="Ruiz-Vazquez R."/>
            <person name="Sanz C."/>
            <person name="Schackwitz W."/>
            <person name="Schmutz J."/>
            <person name="Shahriari M."/>
            <person name="Shelest E."/>
            <person name="Silva-Franco F."/>
            <person name="Soanes D."/>
            <person name="Syed K."/>
            <person name="Tagua V.G."/>
            <person name="Talbot N.J."/>
            <person name="Thon M."/>
            <person name="De vries R.P."/>
            <person name="Wiebenga A."/>
            <person name="Yadav J.S."/>
            <person name="Braun E.L."/>
            <person name="Baker S."/>
            <person name="Garre V."/>
            <person name="Horwitz B."/>
            <person name="Torres-Martinez S."/>
            <person name="Idnurm A."/>
            <person name="Herrera-Estrella A."/>
            <person name="Gabaldon T."/>
            <person name="Grigoriev I.V."/>
        </authorList>
    </citation>
    <scope>NUCLEOTIDE SEQUENCE [LARGE SCALE GENOMIC DNA]</scope>
    <source>
        <strain evidence="3">NRRL 1555(-)</strain>
    </source>
</reference>
<protein>
    <recommendedName>
        <fullName evidence="4">Increased recombination centers protein 6</fullName>
    </recommendedName>
</protein>
<dbReference type="STRING" id="763407.A0A162PQU3"/>
<dbReference type="GeneID" id="28992694"/>
<organism evidence="2 3">
    <name type="scientific">Phycomyces blakesleeanus (strain ATCC 8743b / DSM 1359 / FGSC 10004 / NBRC 33097 / NRRL 1555)</name>
    <dbReference type="NCBI Taxonomy" id="763407"/>
    <lineage>
        <taxon>Eukaryota</taxon>
        <taxon>Fungi</taxon>
        <taxon>Fungi incertae sedis</taxon>
        <taxon>Mucoromycota</taxon>
        <taxon>Mucoromycotina</taxon>
        <taxon>Mucoromycetes</taxon>
        <taxon>Mucorales</taxon>
        <taxon>Phycomycetaceae</taxon>
        <taxon>Phycomyces</taxon>
    </lineage>
</organism>
<dbReference type="RefSeq" id="XP_018290106.1">
    <property type="nucleotide sequence ID" value="XM_018431788.1"/>
</dbReference>
<dbReference type="PANTHER" id="PTHR14659">
    <property type="entry name" value="ALPHA- AND GAMMA-ADAPTIN-BINDING PROTEIN P34"/>
    <property type="match status" value="1"/>
</dbReference>
<dbReference type="Gene3D" id="3.40.50.11960">
    <property type="match status" value="1"/>
</dbReference>
<dbReference type="Pfam" id="PF10199">
    <property type="entry name" value="Adaptin_binding"/>
    <property type="match status" value="1"/>
</dbReference>
<dbReference type="InParanoid" id="A0A162PQU3"/>
<evidence type="ECO:0000313" key="3">
    <source>
        <dbReference type="Proteomes" id="UP000077315"/>
    </source>
</evidence>
<dbReference type="PANTHER" id="PTHR14659:SF1">
    <property type="entry name" value="ALPHA- AND GAMMA-ADAPTIN-BINDING PROTEIN P34"/>
    <property type="match status" value="1"/>
</dbReference>
<evidence type="ECO:0000256" key="1">
    <source>
        <dbReference type="SAM" id="MobiDB-lite"/>
    </source>
</evidence>
<name>A0A162PQU3_PHYB8</name>
<dbReference type="Proteomes" id="UP000077315">
    <property type="component" value="Unassembled WGS sequence"/>
</dbReference>
<feature type="region of interest" description="Disordered" evidence="1">
    <location>
        <begin position="190"/>
        <end position="214"/>
    </location>
</feature>
<gene>
    <name evidence="2" type="ORF">PHYBLDRAFT_147046</name>
</gene>
<proteinExistence type="predicted"/>
<dbReference type="OrthoDB" id="10261384at2759"/>